<dbReference type="AlphaFoldDB" id="A0A5C4TF63"/>
<dbReference type="GO" id="GO:0000902">
    <property type="term" value="P:cell morphogenesis"/>
    <property type="evidence" value="ECO:0007669"/>
    <property type="project" value="InterPro"/>
</dbReference>
<feature type="domain" description="Septum site-determining protein MinC N-terminal" evidence="8">
    <location>
        <begin position="8"/>
        <end position="85"/>
    </location>
</feature>
<evidence type="ECO:0000256" key="4">
    <source>
        <dbReference type="ARBA" id="ARBA00023306"/>
    </source>
</evidence>
<dbReference type="PANTHER" id="PTHR34108">
    <property type="entry name" value="SEPTUM SITE-DETERMINING PROTEIN MINC"/>
    <property type="match status" value="1"/>
</dbReference>
<dbReference type="InterPro" id="IPR013033">
    <property type="entry name" value="MinC"/>
</dbReference>
<evidence type="ECO:0000313" key="10">
    <source>
        <dbReference type="Proteomes" id="UP000307943"/>
    </source>
</evidence>
<dbReference type="PANTHER" id="PTHR34108:SF1">
    <property type="entry name" value="SEPTUM SITE-DETERMINING PROTEIN MINC"/>
    <property type="match status" value="1"/>
</dbReference>
<proteinExistence type="inferred from homology"/>
<evidence type="ECO:0000313" key="9">
    <source>
        <dbReference type="EMBL" id="TNJ67671.1"/>
    </source>
</evidence>
<evidence type="ECO:0000259" key="8">
    <source>
        <dbReference type="Pfam" id="PF22642"/>
    </source>
</evidence>
<dbReference type="EMBL" id="VDCQ01000004">
    <property type="protein sequence ID" value="TNJ67671.1"/>
    <property type="molecule type" value="Genomic_DNA"/>
</dbReference>
<dbReference type="Gene3D" id="3.30.160.540">
    <property type="match status" value="1"/>
</dbReference>
<dbReference type="HAMAP" id="MF_00267">
    <property type="entry name" value="MinC"/>
    <property type="match status" value="1"/>
</dbReference>
<evidence type="ECO:0000256" key="2">
    <source>
        <dbReference type="ARBA" id="ARBA00022618"/>
    </source>
</evidence>
<comment type="function">
    <text evidence="6">Cell division inhibitor that blocks the formation of polar Z ring septums. Rapidly oscillates between the poles of the cell to destabilize FtsZ filaments that have formed before they mature into polar Z rings. Prevents FtsZ polymerization.</text>
</comment>
<dbReference type="InterPro" id="IPR036145">
    <property type="entry name" value="MinC_C_sf"/>
</dbReference>
<dbReference type="Pfam" id="PF22642">
    <property type="entry name" value="MinC_N_1"/>
    <property type="match status" value="1"/>
</dbReference>
<protein>
    <recommendedName>
        <fullName evidence="6">Probable septum site-determining protein MinC</fullName>
    </recommendedName>
</protein>
<dbReference type="InterPro" id="IPR016098">
    <property type="entry name" value="CAP/MinC_C"/>
</dbReference>
<dbReference type="Gene3D" id="2.160.20.70">
    <property type="match status" value="1"/>
</dbReference>
<organism evidence="9 10">
    <name type="scientific">Paenibacillus hemerocallicola</name>
    <dbReference type="NCBI Taxonomy" id="1172614"/>
    <lineage>
        <taxon>Bacteria</taxon>
        <taxon>Bacillati</taxon>
        <taxon>Bacillota</taxon>
        <taxon>Bacilli</taxon>
        <taxon>Bacillales</taxon>
        <taxon>Paenibacillaceae</taxon>
        <taxon>Paenibacillus</taxon>
    </lineage>
</organism>
<reference evidence="9 10" key="1">
    <citation type="submission" date="2019-05" db="EMBL/GenBank/DDBJ databases">
        <title>We sequenced the genome of Paenibacillus hemerocallicola KCTC 33185 for further insight into its adaptation and study the phylogeny of Paenibacillus.</title>
        <authorList>
            <person name="Narsing Rao M.P."/>
        </authorList>
    </citation>
    <scope>NUCLEOTIDE SEQUENCE [LARGE SCALE GENOMIC DNA]</scope>
    <source>
        <strain evidence="9 10">KCTC 33185</strain>
    </source>
</reference>
<evidence type="ECO:0000256" key="3">
    <source>
        <dbReference type="ARBA" id="ARBA00023210"/>
    </source>
</evidence>
<evidence type="ECO:0000259" key="7">
    <source>
        <dbReference type="Pfam" id="PF03775"/>
    </source>
</evidence>
<feature type="domain" description="Septum formation inhibitor MinC C-terminal" evidence="7">
    <location>
        <begin position="106"/>
        <end position="204"/>
    </location>
</feature>
<evidence type="ECO:0000256" key="6">
    <source>
        <dbReference type="HAMAP-Rule" id="MF_00267"/>
    </source>
</evidence>
<dbReference type="Proteomes" id="UP000307943">
    <property type="component" value="Unassembled WGS sequence"/>
</dbReference>
<keyword evidence="10" id="KW-1185">Reference proteome</keyword>
<dbReference type="RefSeq" id="WP_139600957.1">
    <property type="nucleotide sequence ID" value="NZ_VDCQ01000004.1"/>
</dbReference>
<dbReference type="InterPro" id="IPR005526">
    <property type="entry name" value="Septum_form_inhib_MinC_C"/>
</dbReference>
<keyword evidence="3 6" id="KW-0717">Septation</keyword>
<dbReference type="InterPro" id="IPR055219">
    <property type="entry name" value="MinC_N_1"/>
</dbReference>
<accession>A0A5C4TF63</accession>
<gene>
    <name evidence="6" type="primary">minC</name>
    <name evidence="9" type="ORF">FE784_04630</name>
</gene>
<evidence type="ECO:0000256" key="1">
    <source>
        <dbReference type="ARBA" id="ARBA00006291"/>
    </source>
</evidence>
<comment type="similarity">
    <text evidence="1 6">Belongs to the MinC family.</text>
</comment>
<dbReference type="GO" id="GO:1901891">
    <property type="term" value="P:regulation of cell septum assembly"/>
    <property type="evidence" value="ECO:0007669"/>
    <property type="project" value="InterPro"/>
</dbReference>
<dbReference type="GO" id="GO:0000917">
    <property type="term" value="P:division septum assembly"/>
    <property type="evidence" value="ECO:0007669"/>
    <property type="project" value="UniProtKB-KW"/>
</dbReference>
<dbReference type="Pfam" id="PF03775">
    <property type="entry name" value="MinC_C"/>
    <property type="match status" value="1"/>
</dbReference>
<sequence>MAETKHLVTIKGVKDGLVFVIDDSCPFAEALQELEHKLDNTHRNILAGPVVHVQIKLGKRTSSEEEKEALKEMIGRNGNLLVQSIDSDGSSAEEARKQAPEHVTVYKGIIRSGQTVRHEGHLLFLGDVNPGGTLLCTGDIFVLGALRGMAHAGLEGNERALIAASYMRPTQLRIADVISRPPDEWGIEDASMEFAYIREGSMEIDKINQLHRLRPDHPFGGI</sequence>
<comment type="subunit">
    <text evidence="5 6">Interacts with MinD and FtsZ.</text>
</comment>
<dbReference type="OrthoDB" id="9790810at2"/>
<keyword evidence="2 6" id="KW-0132">Cell division</keyword>
<name>A0A5C4TF63_9BACL</name>
<dbReference type="SUPFAM" id="SSF63848">
    <property type="entry name" value="Cell-division inhibitor MinC, C-terminal domain"/>
    <property type="match status" value="1"/>
</dbReference>
<evidence type="ECO:0000256" key="5">
    <source>
        <dbReference type="ARBA" id="ARBA00046874"/>
    </source>
</evidence>
<keyword evidence="4 6" id="KW-0131">Cell cycle</keyword>
<comment type="caution">
    <text evidence="9">The sequence shown here is derived from an EMBL/GenBank/DDBJ whole genome shotgun (WGS) entry which is preliminary data.</text>
</comment>